<dbReference type="EMBL" id="BAET01000020">
    <property type="protein sequence ID" value="GAB56023.1"/>
    <property type="molecule type" value="Genomic_DNA"/>
</dbReference>
<evidence type="ECO:0000313" key="3">
    <source>
        <dbReference type="Proteomes" id="UP000053586"/>
    </source>
</evidence>
<dbReference type="Proteomes" id="UP000053586">
    <property type="component" value="Unassembled WGS sequence"/>
</dbReference>
<protein>
    <recommendedName>
        <fullName evidence="1">DUF3427 domain-containing protein</fullName>
    </recommendedName>
</protein>
<reference evidence="2 3" key="1">
    <citation type="journal article" date="2012" name="J. Bacteriol.">
        <title>Genome sequence of proteorhodopsin-containing sea ice bacterium Glaciecola punicea ACAM 611T.</title>
        <authorList>
            <person name="Qin Q.-L."/>
            <person name="Xie B.-B."/>
            <person name="Shu Y.-L."/>
            <person name="Rong J.-C."/>
            <person name="Zhao D.-L."/>
            <person name="Zhang X.-Y."/>
            <person name="Chen X.-L."/>
            <person name="Zhou B.-C."/>
            <person name="Zhanga Y.-Z."/>
        </authorList>
    </citation>
    <scope>NUCLEOTIDE SEQUENCE [LARGE SCALE GENOMIC DNA]</scope>
    <source>
        <strain evidence="2 3">ACAM 611</strain>
    </source>
</reference>
<dbReference type="AlphaFoldDB" id="H5TCJ6"/>
<keyword evidence="3" id="KW-1185">Reference proteome</keyword>
<proteinExistence type="predicted"/>
<name>H5TCJ6_9ALTE</name>
<reference evidence="2 3" key="2">
    <citation type="journal article" date="2017" name="Antonie Van Leeuwenhoek">
        <title>Rhizobium rhizosphaerae sp. nov., a novel species isolated from rice rhizosphere.</title>
        <authorList>
            <person name="Zhao J.J."/>
            <person name="Zhang J."/>
            <person name="Zhang R.J."/>
            <person name="Zhang C.W."/>
            <person name="Yin H.Q."/>
            <person name="Zhang X.X."/>
        </authorList>
    </citation>
    <scope>NUCLEOTIDE SEQUENCE [LARGE SCALE GENOMIC DNA]</scope>
    <source>
        <strain evidence="2 3">ACAM 611</strain>
    </source>
</reference>
<evidence type="ECO:0000313" key="2">
    <source>
        <dbReference type="EMBL" id="GAB56023.1"/>
    </source>
</evidence>
<comment type="caution">
    <text evidence="2">The sequence shown here is derived from an EMBL/GenBank/DDBJ whole genome shotgun (WGS) entry which is preliminary data.</text>
</comment>
<dbReference type="RefSeq" id="WP_006005729.1">
    <property type="nucleotide sequence ID" value="NZ_BAET01000020.1"/>
</dbReference>
<dbReference type="OrthoDB" id="9802848at2"/>
<evidence type="ECO:0000259" key="1">
    <source>
        <dbReference type="Pfam" id="PF11907"/>
    </source>
</evidence>
<accession>H5TCJ6</accession>
<dbReference type="Pfam" id="PF11907">
    <property type="entry name" value="DUF3427"/>
    <property type="match status" value="1"/>
</dbReference>
<dbReference type="eggNOG" id="COG1061">
    <property type="taxonomic scope" value="Bacteria"/>
</dbReference>
<organism evidence="2 3">
    <name type="scientific">Glaciecola punicea ACAM 611</name>
    <dbReference type="NCBI Taxonomy" id="1121923"/>
    <lineage>
        <taxon>Bacteria</taxon>
        <taxon>Pseudomonadati</taxon>
        <taxon>Pseudomonadota</taxon>
        <taxon>Gammaproteobacteria</taxon>
        <taxon>Alteromonadales</taxon>
        <taxon>Alteromonadaceae</taxon>
        <taxon>Glaciecola</taxon>
    </lineage>
</organism>
<dbReference type="InterPro" id="IPR021835">
    <property type="entry name" value="DUF3427"/>
</dbReference>
<sequence>MRDVALACEYSKKHSAFRGAGVFSYRQHYFLFIELHKDEDAIAYQDKLLSPQQMQWDSPESSRPDRGRGDDIIKHVEKGLKLHLFVRKFRKIDAVVQPYIYIGEGVYLSHIYKSSHKPITFQLSLDNVIPTQIYAEFVTTG</sequence>
<gene>
    <name evidence="2" type="ORF">GPUN_1907</name>
</gene>
<feature type="domain" description="DUF3427" evidence="1">
    <location>
        <begin position="1"/>
        <end position="137"/>
    </location>
</feature>
<dbReference type="STRING" id="56804.BAE46_07315"/>